<dbReference type="OrthoDB" id="443318at2759"/>
<dbReference type="AlphaFoldDB" id="A0A5B8MMN4"/>
<dbReference type="EMBL" id="CP031039">
    <property type="protein sequence ID" value="QDZ21816.1"/>
    <property type="molecule type" value="Genomic_DNA"/>
</dbReference>
<organism evidence="4 5">
    <name type="scientific">Chloropicon primus</name>
    <dbReference type="NCBI Taxonomy" id="1764295"/>
    <lineage>
        <taxon>Eukaryota</taxon>
        <taxon>Viridiplantae</taxon>
        <taxon>Chlorophyta</taxon>
        <taxon>Chloropicophyceae</taxon>
        <taxon>Chloropicales</taxon>
        <taxon>Chloropicaceae</taxon>
        <taxon>Chloropicon</taxon>
    </lineage>
</organism>
<keyword evidence="2" id="KW-0378">Hydrolase</keyword>
<evidence type="ECO:0000313" key="4">
    <source>
        <dbReference type="EMBL" id="QDZ21816.1"/>
    </source>
</evidence>
<feature type="compositionally biased region" description="Basic and acidic residues" evidence="3">
    <location>
        <begin position="495"/>
        <end position="512"/>
    </location>
</feature>
<accession>A0A5B8MMN4</accession>
<evidence type="ECO:0000313" key="5">
    <source>
        <dbReference type="Proteomes" id="UP000316726"/>
    </source>
</evidence>
<feature type="region of interest" description="Disordered" evidence="3">
    <location>
        <begin position="491"/>
        <end position="535"/>
    </location>
</feature>
<dbReference type="Pfam" id="PF00450">
    <property type="entry name" value="Peptidase_S10"/>
    <property type="match status" value="1"/>
</dbReference>
<feature type="compositionally biased region" description="Basic residues" evidence="3">
    <location>
        <begin position="518"/>
        <end position="529"/>
    </location>
</feature>
<evidence type="ECO:0000256" key="2">
    <source>
        <dbReference type="RuleBase" id="RU361156"/>
    </source>
</evidence>
<dbReference type="PROSITE" id="PS00131">
    <property type="entry name" value="CARBOXYPEPT_SER_SER"/>
    <property type="match status" value="1"/>
</dbReference>
<proteinExistence type="inferred from homology"/>
<evidence type="ECO:0000256" key="3">
    <source>
        <dbReference type="SAM" id="MobiDB-lite"/>
    </source>
</evidence>
<dbReference type="STRING" id="1764295.A0A5B8MMN4"/>
<dbReference type="InterPro" id="IPR033124">
    <property type="entry name" value="Ser_caboxypep_his_AS"/>
</dbReference>
<dbReference type="GO" id="GO:0006508">
    <property type="term" value="P:proteolysis"/>
    <property type="evidence" value="ECO:0007669"/>
    <property type="project" value="UniProtKB-KW"/>
</dbReference>
<sequence>MYSGYLRPTEHDHVHYLFVESEYTKTDPLVLWLNGGPGASSLMGAFTELGPFIVNGEMSLMPNPFSWNKVANVLYLESPTGVGFSYCDAMVNGQPCQHNDTSTAELNFHSIMYFIEQKFPEFKGRDFMIWGESYAGVYVPTLSKLVYEAGDALDLNFLGFGVGDPCTDDKTQTFTRHLNFNFEFAMGKGFVDAENHKYIRDNCIASDVNGIITPNETTSACRAAWRMYYLGTSGGDGNGPYAKLPHGGFIDPYNSWGPNNNDFWEMLAKYLADDEVMKALNVESYPLRPWSLFADHLTYTRQYWACYFDGETPGEPYYNSSMIEIYQELAGNVRNIVVYNGDTDPSVQMRGTEAAVDAMGFDIARGGEWRPWFFQPEETSSRLLEEKLPYFGTFLNYKKINSQLGGYVKNFDGNVSFVTVHDSGHMVPQYKPVAAFHLFVRGLLNKPLSPPINMTEVADLSDAAFYGSANSDAMGMMGDWVEEAMSKEYTSSGEYEARKGERKVSEGAKEKPSYASRKVMRPKPPRKFAPRPELDSLKKHEVKELLKDLQGYYEAM</sequence>
<name>A0A5B8MMN4_9CHLO</name>
<gene>
    <name evidence="4" type="ORF">A3770_06p43340</name>
</gene>
<reference evidence="4 5" key="1">
    <citation type="submission" date="2018-07" db="EMBL/GenBank/DDBJ databases">
        <title>The complete nuclear genome of the prasinophyte Chloropicon primus (CCMP1205).</title>
        <authorList>
            <person name="Pombert J.-F."/>
            <person name="Otis C."/>
            <person name="Turmel M."/>
            <person name="Lemieux C."/>
        </authorList>
    </citation>
    <scope>NUCLEOTIDE SEQUENCE [LARGE SCALE GENOMIC DNA]</scope>
    <source>
        <strain evidence="4 5">CCMP1205</strain>
    </source>
</reference>
<comment type="similarity">
    <text evidence="1 2">Belongs to the peptidase S10 family.</text>
</comment>
<dbReference type="SUPFAM" id="SSF53474">
    <property type="entry name" value="alpha/beta-Hydrolases"/>
    <property type="match status" value="1"/>
</dbReference>
<dbReference type="GO" id="GO:0004185">
    <property type="term" value="F:serine-type carboxypeptidase activity"/>
    <property type="evidence" value="ECO:0007669"/>
    <property type="project" value="UniProtKB-UniRule"/>
</dbReference>
<dbReference type="PANTHER" id="PTHR11802">
    <property type="entry name" value="SERINE PROTEASE FAMILY S10 SERINE CARBOXYPEPTIDASE"/>
    <property type="match status" value="1"/>
</dbReference>
<dbReference type="PROSITE" id="PS00560">
    <property type="entry name" value="CARBOXYPEPT_SER_HIS"/>
    <property type="match status" value="1"/>
</dbReference>
<dbReference type="EC" id="3.4.16.-" evidence="2"/>
<protein>
    <recommendedName>
        <fullName evidence="2">Carboxypeptidase</fullName>
        <ecNumber evidence="2">3.4.16.-</ecNumber>
    </recommendedName>
</protein>
<keyword evidence="2" id="KW-0645">Protease</keyword>
<dbReference type="Proteomes" id="UP000316726">
    <property type="component" value="Chromosome 6"/>
</dbReference>
<dbReference type="Gene3D" id="3.40.50.1820">
    <property type="entry name" value="alpha/beta hydrolase"/>
    <property type="match status" value="1"/>
</dbReference>
<dbReference type="InterPro" id="IPR001563">
    <property type="entry name" value="Peptidase_S10"/>
</dbReference>
<dbReference type="InterPro" id="IPR018202">
    <property type="entry name" value="Ser_caboxypep_ser_AS"/>
</dbReference>
<dbReference type="PRINTS" id="PR00724">
    <property type="entry name" value="CRBOXYPTASEC"/>
</dbReference>
<keyword evidence="2 4" id="KW-0121">Carboxypeptidase</keyword>
<keyword evidence="5" id="KW-1185">Reference proteome</keyword>
<evidence type="ECO:0000256" key="1">
    <source>
        <dbReference type="ARBA" id="ARBA00009431"/>
    </source>
</evidence>
<dbReference type="InterPro" id="IPR029058">
    <property type="entry name" value="AB_hydrolase_fold"/>
</dbReference>
<dbReference type="PANTHER" id="PTHR11802:SF201">
    <property type="entry name" value="CARBOXYPEPTIDASE"/>
    <property type="match status" value="1"/>
</dbReference>